<evidence type="ECO:0000313" key="6">
    <source>
        <dbReference type="Proteomes" id="UP001524944"/>
    </source>
</evidence>
<evidence type="ECO:0000256" key="3">
    <source>
        <dbReference type="ARBA" id="ARBA00023014"/>
    </source>
</evidence>
<accession>A0ABT1Y858</accession>
<dbReference type="Gene3D" id="3.30.70.20">
    <property type="match status" value="1"/>
</dbReference>
<dbReference type="InterPro" id="IPR017896">
    <property type="entry name" value="4Fe4S_Fe-S-bd"/>
</dbReference>
<evidence type="ECO:0000259" key="4">
    <source>
        <dbReference type="PROSITE" id="PS51379"/>
    </source>
</evidence>
<feature type="domain" description="4Fe-4S ferredoxin-type" evidence="4">
    <location>
        <begin position="180"/>
        <end position="211"/>
    </location>
</feature>
<dbReference type="SUPFAM" id="SSF54862">
    <property type="entry name" value="4Fe-4S ferredoxins"/>
    <property type="match status" value="1"/>
</dbReference>
<dbReference type="Pfam" id="PF12838">
    <property type="entry name" value="Fer4_7"/>
    <property type="match status" value="1"/>
</dbReference>
<dbReference type="Gene3D" id="3.40.50.360">
    <property type="match status" value="1"/>
</dbReference>
<feature type="domain" description="4Fe-4S ferredoxin-type" evidence="4">
    <location>
        <begin position="213"/>
        <end position="239"/>
    </location>
</feature>
<dbReference type="InterPro" id="IPR017900">
    <property type="entry name" value="4Fe4S_Fe_S_CS"/>
</dbReference>
<dbReference type="RefSeq" id="WP_089611709.1">
    <property type="nucleotide sequence ID" value="NZ_CP022121.1"/>
</dbReference>
<keyword evidence="3" id="KW-0411">Iron-sulfur</keyword>
<evidence type="ECO:0000256" key="1">
    <source>
        <dbReference type="ARBA" id="ARBA00022723"/>
    </source>
</evidence>
<dbReference type="SUPFAM" id="SSF52218">
    <property type="entry name" value="Flavoproteins"/>
    <property type="match status" value="1"/>
</dbReference>
<dbReference type="PROSITE" id="PS51379">
    <property type="entry name" value="4FE4S_FER_2"/>
    <property type="match status" value="2"/>
</dbReference>
<evidence type="ECO:0000313" key="5">
    <source>
        <dbReference type="EMBL" id="MCR6546265.1"/>
    </source>
</evidence>
<dbReference type="EMBL" id="JANPWE010000006">
    <property type="protein sequence ID" value="MCR6546265.1"/>
    <property type="molecule type" value="Genomic_DNA"/>
</dbReference>
<dbReference type="InterPro" id="IPR029039">
    <property type="entry name" value="Flavoprotein-like_sf"/>
</dbReference>
<evidence type="ECO:0000256" key="2">
    <source>
        <dbReference type="ARBA" id="ARBA00023004"/>
    </source>
</evidence>
<keyword evidence="2" id="KW-0408">Iron</keyword>
<keyword evidence="1" id="KW-0479">Metal-binding</keyword>
<protein>
    <submittedName>
        <fullName evidence="5">EFR1 family ferrodoxin</fullName>
    </submittedName>
</protein>
<organism evidence="5 6">
    <name type="scientific">Dehalobacterium formicoaceticum</name>
    <dbReference type="NCBI Taxonomy" id="51515"/>
    <lineage>
        <taxon>Bacteria</taxon>
        <taxon>Bacillati</taxon>
        <taxon>Bacillota</taxon>
        <taxon>Clostridia</taxon>
        <taxon>Eubacteriales</taxon>
        <taxon>Peptococcaceae</taxon>
        <taxon>Dehalobacterium</taxon>
    </lineage>
</organism>
<sequence length="263" mass="29275">MDNKLNLLIFSPTDTTAKTVRAIAHGINENFSEYNITLPDNRNSEIIFNENDVVIIGVPVYAGRVPALLSDYFTKIKGNHTLAIFVVVYGNRDYDDALLELKNIFEERGFMGIAAGAFIGEHSYTNKVGTGRPDQADLELARNFGIKIREKLTQLKDHPGTETAALAVKGNYPYKERTSMPPTKPETSDQCISCGICAENCPTGAIDMKDYSEVDAAKCIRCCSCVKKCPVDAKAYNHELVQKITQNLIEKFSMVRHEPELFI</sequence>
<keyword evidence="6" id="KW-1185">Reference proteome</keyword>
<dbReference type="PANTHER" id="PTHR43122:SF1">
    <property type="entry name" value="IRON-SULFUR-BINDING PROTEIN"/>
    <property type="match status" value="1"/>
</dbReference>
<dbReference type="Proteomes" id="UP001524944">
    <property type="component" value="Unassembled WGS sequence"/>
</dbReference>
<reference evidence="5 6" key="1">
    <citation type="submission" date="2022-08" db="EMBL/GenBank/DDBJ databases">
        <title>Proteogenomics of the novel Dehalobacterium formicoaceticum strain EZ94 highlights a key role of methyltransferases during anaerobic dichloromethane degradation.</title>
        <authorList>
            <person name="Wasmund K."/>
        </authorList>
    </citation>
    <scope>NUCLEOTIDE SEQUENCE [LARGE SCALE GENOMIC DNA]</scope>
    <source>
        <strain evidence="5 6">EZ94</strain>
    </source>
</reference>
<comment type="caution">
    <text evidence="5">The sequence shown here is derived from an EMBL/GenBank/DDBJ whole genome shotgun (WGS) entry which is preliminary data.</text>
</comment>
<gene>
    <name evidence="5" type="ORF">NVS47_12205</name>
</gene>
<name>A0ABT1Y858_9FIRM</name>
<dbReference type="NCBIfam" id="NF038196">
    <property type="entry name" value="ferrodoxin_EFR1"/>
    <property type="match status" value="1"/>
</dbReference>
<dbReference type="InterPro" id="IPR047964">
    <property type="entry name" value="EFR1-like"/>
</dbReference>
<proteinExistence type="predicted"/>
<dbReference type="PROSITE" id="PS00198">
    <property type="entry name" value="4FE4S_FER_1"/>
    <property type="match status" value="1"/>
</dbReference>
<dbReference type="PANTHER" id="PTHR43122">
    <property type="entry name" value="FERREDOXIN SUBUNIT OF PYRUVATE:FLAVODOXIN OXIDOREDUCTASE-RELATED"/>
    <property type="match status" value="1"/>
</dbReference>